<dbReference type="Proteomes" id="UP000008457">
    <property type="component" value="Chromosome"/>
</dbReference>
<sequence>MCERKFDMYLKTKNDIKTGEVITPKVIASHTLSGFKAANLCNGFGISKTSQGLDVHDNHPKGATMWCAQPGDDDELWIQFDFERVYPIGEMDVWNYNRYDPSTPNISYTNQGLKNIRIFHSIDKLNWIELKGPGYPYQLAKAGGVNQCAATNLNDGNNTPIDFDGVSARYIKICINSCPNDGNWGGINGNECIFGLSEIQFHLGKGIAVDTADEWTNLFKRQSGWVGADASYSVPCSGIDKPGSGAQSNTIFLFGDTFIGEIDHMTARRSDDTIMLNNTIGILRGNRPDRRNMNFIWGENGSSNLNSVFIPEGNDGYYYWPQDGVCIDNNLYVFALKARQDLTGPEGFQFAVDAVDLVSIPLGINGPVFEKQKHMQTPLHFSTKESGEIFFGGSIMLNTSEAGAPDPDGYAYIYGWRNNPVGRELLVARIIPENIENFEKWRFWDGMSWSDNIADCKAVFNGVSCEFSVTPVYGGMFENKFVLVCQKDGIGQTVAYSAGQTPVGPFEKAVPIYYCPEPDSGESIYVYNAKAHPHLSQKGELLVSYNVNSTSMEAHMNNGYIYRTRWIRLYSIK</sequence>
<keyword evidence="1" id="KW-0378">Hydrolase</keyword>
<dbReference type="EMBL" id="CP002360">
    <property type="protein sequence ID" value="AEE95969.1"/>
    <property type="molecule type" value="Genomic_DNA"/>
</dbReference>
<keyword evidence="4" id="KW-1185">Reference proteome</keyword>
<evidence type="ECO:0000313" key="3">
    <source>
        <dbReference type="EMBL" id="AEE95969.1"/>
    </source>
</evidence>
<accession>F4A166</accession>
<dbReference type="GO" id="GO:0016798">
    <property type="term" value="F:hydrolase activity, acting on glycosyl bonds"/>
    <property type="evidence" value="ECO:0007669"/>
    <property type="project" value="UniProtKB-KW"/>
</dbReference>
<protein>
    <submittedName>
        <fullName evidence="3">Coagulation factor 5/8 type domain protein</fullName>
    </submittedName>
</protein>
<evidence type="ECO:0000259" key="2">
    <source>
        <dbReference type="PROSITE" id="PS50022"/>
    </source>
</evidence>
<dbReference type="KEGG" id="mas:Mahau_0770"/>
<name>F4A166_MAHA5</name>
<dbReference type="eggNOG" id="ENOG502Z7QZ">
    <property type="taxonomic scope" value="Bacteria"/>
</dbReference>
<dbReference type="STRING" id="697281.Mahau_0770"/>
<dbReference type="SUPFAM" id="SSF49785">
    <property type="entry name" value="Galactose-binding domain-like"/>
    <property type="match status" value="1"/>
</dbReference>
<dbReference type="InterPro" id="IPR000421">
    <property type="entry name" value="FA58C"/>
</dbReference>
<evidence type="ECO:0000313" key="4">
    <source>
        <dbReference type="Proteomes" id="UP000008457"/>
    </source>
</evidence>
<dbReference type="PROSITE" id="PS50022">
    <property type="entry name" value="FA58C_3"/>
    <property type="match status" value="1"/>
</dbReference>
<gene>
    <name evidence="3" type="ordered locus">Mahau_0770</name>
</gene>
<reference evidence="4" key="1">
    <citation type="submission" date="2010-11" db="EMBL/GenBank/DDBJ databases">
        <title>The complete genome of Mahella australiensis DSM 15567.</title>
        <authorList>
            <consortium name="US DOE Joint Genome Institute (JGI-PGF)"/>
            <person name="Lucas S."/>
            <person name="Copeland A."/>
            <person name="Lapidus A."/>
            <person name="Bruce D."/>
            <person name="Goodwin L."/>
            <person name="Pitluck S."/>
            <person name="Kyrpides N."/>
            <person name="Mavromatis K."/>
            <person name="Pagani I."/>
            <person name="Ivanova N."/>
            <person name="Teshima H."/>
            <person name="Brettin T."/>
            <person name="Detter J.C."/>
            <person name="Han C."/>
            <person name="Tapia R."/>
            <person name="Land M."/>
            <person name="Hauser L."/>
            <person name="Markowitz V."/>
            <person name="Cheng J.-F."/>
            <person name="Hugenholtz P."/>
            <person name="Woyke T."/>
            <person name="Wu D."/>
            <person name="Spring S."/>
            <person name="Pukall R."/>
            <person name="Steenblock K."/>
            <person name="Schneider S."/>
            <person name="Klenk H.-P."/>
            <person name="Eisen J.A."/>
        </authorList>
    </citation>
    <scope>NUCLEOTIDE SEQUENCE [LARGE SCALE GENOMIC DNA]</scope>
    <source>
        <strain evidence="4">DSM 15567 / CIP 107919 / 50-1 BON</strain>
    </source>
</reference>
<feature type="domain" description="F5/8 type C" evidence="2">
    <location>
        <begin position="63"/>
        <end position="173"/>
    </location>
</feature>
<evidence type="ECO:0000256" key="1">
    <source>
        <dbReference type="ARBA" id="ARBA00023295"/>
    </source>
</evidence>
<organism evidence="3 4">
    <name type="scientific">Mahella australiensis (strain DSM 15567 / CIP 107919 / 50-1 BON)</name>
    <dbReference type="NCBI Taxonomy" id="697281"/>
    <lineage>
        <taxon>Bacteria</taxon>
        <taxon>Bacillati</taxon>
        <taxon>Bacillota</taxon>
        <taxon>Clostridia</taxon>
        <taxon>Thermoanaerobacterales</taxon>
        <taxon>Thermoanaerobacterales Family IV. Incertae Sedis</taxon>
        <taxon>Mahella</taxon>
    </lineage>
</organism>
<dbReference type="Pfam" id="PF00754">
    <property type="entry name" value="F5_F8_type_C"/>
    <property type="match status" value="1"/>
</dbReference>
<keyword evidence="1" id="KW-0326">Glycosidase</keyword>
<dbReference type="AlphaFoldDB" id="F4A166"/>
<reference evidence="3 4" key="2">
    <citation type="journal article" date="2011" name="Stand. Genomic Sci.">
        <title>Complete genome sequence of Mahella australiensis type strain (50-1 BON).</title>
        <authorList>
            <person name="Sikorski J."/>
            <person name="Teshima H."/>
            <person name="Nolan M."/>
            <person name="Lucas S."/>
            <person name="Hammon N."/>
            <person name="Deshpande S."/>
            <person name="Cheng J.F."/>
            <person name="Pitluck S."/>
            <person name="Liolios K."/>
            <person name="Pagani I."/>
            <person name="Ivanova N."/>
            <person name="Huntemann M."/>
            <person name="Mavromatis K."/>
            <person name="Ovchinikova G."/>
            <person name="Pati A."/>
            <person name="Tapia R."/>
            <person name="Han C."/>
            <person name="Goodwin L."/>
            <person name="Chen A."/>
            <person name="Palaniappan K."/>
            <person name="Land M."/>
            <person name="Hauser L."/>
            <person name="Ngatchou-Djao O.D."/>
            <person name="Rohde M."/>
            <person name="Pukall R."/>
            <person name="Spring S."/>
            <person name="Abt B."/>
            <person name="Goker M."/>
            <person name="Detter J.C."/>
            <person name="Woyke T."/>
            <person name="Bristow J."/>
            <person name="Markowitz V."/>
            <person name="Hugenholtz P."/>
            <person name="Eisen J.A."/>
            <person name="Kyrpides N.C."/>
            <person name="Klenk H.P."/>
            <person name="Lapidus A."/>
        </authorList>
    </citation>
    <scope>NUCLEOTIDE SEQUENCE [LARGE SCALE GENOMIC DNA]</scope>
    <source>
        <strain evidence="4">DSM 15567 / CIP 107919 / 50-1 BON</strain>
    </source>
</reference>
<dbReference type="HOGENOM" id="CLU_475527_0_0_9"/>
<dbReference type="InterPro" id="IPR008979">
    <property type="entry name" value="Galactose-bd-like_sf"/>
</dbReference>
<dbReference type="Gene3D" id="2.60.120.260">
    <property type="entry name" value="Galactose-binding domain-like"/>
    <property type="match status" value="1"/>
</dbReference>
<proteinExistence type="predicted"/>